<feature type="region of interest" description="Disordered" evidence="1">
    <location>
        <begin position="182"/>
        <end position="204"/>
    </location>
</feature>
<proteinExistence type="predicted"/>
<evidence type="ECO:0000313" key="3">
    <source>
        <dbReference type="Proteomes" id="UP001215280"/>
    </source>
</evidence>
<evidence type="ECO:0000313" key="2">
    <source>
        <dbReference type="EMBL" id="KAJ7732781.1"/>
    </source>
</evidence>
<dbReference type="EMBL" id="JARJLG010000172">
    <property type="protein sequence ID" value="KAJ7732781.1"/>
    <property type="molecule type" value="Genomic_DNA"/>
</dbReference>
<protein>
    <submittedName>
        <fullName evidence="2">Uncharacterized protein</fullName>
    </submittedName>
</protein>
<accession>A0AAD7I1A3</accession>
<dbReference type="Proteomes" id="UP001215280">
    <property type="component" value="Unassembled WGS sequence"/>
</dbReference>
<sequence length="204" mass="22119">MGQGSSTVSPSTAHESHISLVLESQPSDIVDATKRLQDKAREYAELESSGLNIASYDHDKITRLIDQAAETLWTELPRRSISQIYKAEGEALLNRENTHEKICIRFAKFLLLYPEPDDTEYQKVFHRFMLLQASRKATAASPSDSILGDPPTISFGNLKAAATVSVRANEATVVATGDTAVSTDTATGAIEDNSAPTDGPPVEQ</sequence>
<name>A0AAD7I1A3_9AGAR</name>
<reference evidence="2" key="1">
    <citation type="submission" date="2023-03" db="EMBL/GenBank/DDBJ databases">
        <title>Massive genome expansion in bonnet fungi (Mycena s.s.) driven by repeated elements and novel gene families across ecological guilds.</title>
        <authorList>
            <consortium name="Lawrence Berkeley National Laboratory"/>
            <person name="Harder C.B."/>
            <person name="Miyauchi S."/>
            <person name="Viragh M."/>
            <person name="Kuo A."/>
            <person name="Thoen E."/>
            <person name="Andreopoulos B."/>
            <person name="Lu D."/>
            <person name="Skrede I."/>
            <person name="Drula E."/>
            <person name="Henrissat B."/>
            <person name="Morin E."/>
            <person name="Kohler A."/>
            <person name="Barry K."/>
            <person name="LaButti K."/>
            <person name="Morin E."/>
            <person name="Salamov A."/>
            <person name="Lipzen A."/>
            <person name="Mereny Z."/>
            <person name="Hegedus B."/>
            <person name="Baldrian P."/>
            <person name="Stursova M."/>
            <person name="Weitz H."/>
            <person name="Taylor A."/>
            <person name="Grigoriev I.V."/>
            <person name="Nagy L.G."/>
            <person name="Martin F."/>
            <person name="Kauserud H."/>
        </authorList>
    </citation>
    <scope>NUCLEOTIDE SEQUENCE</scope>
    <source>
        <strain evidence="2">CBHHK188m</strain>
    </source>
</reference>
<dbReference type="AlphaFoldDB" id="A0AAD7I1A3"/>
<comment type="caution">
    <text evidence="2">The sequence shown here is derived from an EMBL/GenBank/DDBJ whole genome shotgun (WGS) entry which is preliminary data.</text>
</comment>
<organism evidence="2 3">
    <name type="scientific">Mycena maculata</name>
    <dbReference type="NCBI Taxonomy" id="230809"/>
    <lineage>
        <taxon>Eukaryota</taxon>
        <taxon>Fungi</taxon>
        <taxon>Dikarya</taxon>
        <taxon>Basidiomycota</taxon>
        <taxon>Agaricomycotina</taxon>
        <taxon>Agaricomycetes</taxon>
        <taxon>Agaricomycetidae</taxon>
        <taxon>Agaricales</taxon>
        <taxon>Marasmiineae</taxon>
        <taxon>Mycenaceae</taxon>
        <taxon>Mycena</taxon>
    </lineage>
</organism>
<gene>
    <name evidence="2" type="ORF">DFH07DRAFT_1065521</name>
</gene>
<evidence type="ECO:0000256" key="1">
    <source>
        <dbReference type="SAM" id="MobiDB-lite"/>
    </source>
</evidence>
<keyword evidence="3" id="KW-1185">Reference proteome</keyword>